<dbReference type="RefSeq" id="WP_318648015.1">
    <property type="nucleotide sequence ID" value="NZ_CP137852.1"/>
</dbReference>
<dbReference type="GO" id="GO:0016740">
    <property type="term" value="F:transferase activity"/>
    <property type="evidence" value="ECO:0007669"/>
    <property type="project" value="UniProtKB-KW"/>
</dbReference>
<dbReference type="Proteomes" id="UP001305521">
    <property type="component" value="Chromosome"/>
</dbReference>
<evidence type="ECO:0000313" key="2">
    <source>
        <dbReference type="EMBL" id="WPB84060.1"/>
    </source>
</evidence>
<sequence>MSAIRLAYALAAPGVGNFGDVLGPLLVAAFSGREVAPAAPASLRRRLASIGTIAQSLALGTVDLWGTGAAGRNNPFAPQRGFQRRFATRLVAHALRGPFSARLLAEAGFATPGPFGDPGWLLPRLWPAPARPPRHELGVILHLSEVAARRPEAGPRPEFLRYQVPPGLAGAVRIISPLHRLDLTAMRAKLDEILDCRRILSTGLHGLILAEAYGRPCAAFDIHAGENGRLAVTTEAPLDHRIRDFYAGIGQKSALVLRQPRHGPTDWEAAIRFLDHEWSPVAFDASDLLAAFPAWYGRLSEGNLPAGVTELQARLRRILPGPSPG</sequence>
<evidence type="ECO:0000313" key="3">
    <source>
        <dbReference type="Proteomes" id="UP001305521"/>
    </source>
</evidence>
<reference evidence="2 3" key="1">
    <citation type="submission" date="2023-11" db="EMBL/GenBank/DDBJ databases">
        <title>Arctic aerobic anoxygenic photoheterotroph Sediminicoccus rosea KRV36 adapts its photosynthesis to long days of polar summer.</title>
        <authorList>
            <person name="Tomasch J."/>
            <person name="Kopejtka K."/>
            <person name="Bily T."/>
            <person name="Gardiner A.T."/>
            <person name="Gardian Z."/>
            <person name="Shivaramu S."/>
            <person name="Koblizek M."/>
            <person name="Engelhardt F."/>
            <person name="Kaftan D."/>
        </authorList>
    </citation>
    <scope>NUCLEOTIDE SEQUENCE [LARGE SCALE GENOMIC DNA]</scope>
    <source>
        <strain evidence="2 3">R-30</strain>
    </source>
</reference>
<feature type="domain" description="Polysaccharide pyruvyl transferase" evidence="1">
    <location>
        <begin position="65"/>
        <end position="222"/>
    </location>
</feature>
<accession>A0ABZ0PEC9</accession>
<keyword evidence="3" id="KW-1185">Reference proteome</keyword>
<name>A0ABZ0PEC9_9PROT</name>
<dbReference type="EMBL" id="CP137852">
    <property type="protein sequence ID" value="WPB84060.1"/>
    <property type="molecule type" value="Genomic_DNA"/>
</dbReference>
<organism evidence="2 3">
    <name type="scientific">Sediminicoccus rosea</name>
    <dbReference type="NCBI Taxonomy" id="1225128"/>
    <lineage>
        <taxon>Bacteria</taxon>
        <taxon>Pseudomonadati</taxon>
        <taxon>Pseudomonadota</taxon>
        <taxon>Alphaproteobacteria</taxon>
        <taxon>Acetobacterales</taxon>
        <taxon>Roseomonadaceae</taxon>
        <taxon>Sediminicoccus</taxon>
    </lineage>
</organism>
<dbReference type="Pfam" id="PF04230">
    <property type="entry name" value="PS_pyruv_trans"/>
    <property type="match status" value="1"/>
</dbReference>
<proteinExistence type="predicted"/>
<gene>
    <name evidence="2" type="ORF">R9Z33_18410</name>
</gene>
<evidence type="ECO:0000259" key="1">
    <source>
        <dbReference type="Pfam" id="PF04230"/>
    </source>
</evidence>
<protein>
    <submittedName>
        <fullName evidence="2">Polysaccharide pyruvyl transferase family protein</fullName>
    </submittedName>
</protein>
<keyword evidence="2" id="KW-0808">Transferase</keyword>
<dbReference type="InterPro" id="IPR007345">
    <property type="entry name" value="Polysacch_pyruvyl_Trfase"/>
</dbReference>